<evidence type="ECO:0000313" key="1">
    <source>
        <dbReference type="EMBL" id="MBZ5740285.1"/>
    </source>
</evidence>
<evidence type="ECO:0000313" key="2">
    <source>
        <dbReference type="Proteomes" id="UP000780875"/>
    </source>
</evidence>
<protein>
    <submittedName>
        <fullName evidence="1">Uncharacterized protein</fullName>
    </submittedName>
</protein>
<sequence>MRRAVGVGAAAVGVAAVLVAALVVGLGGSDNSGTTDGPVITLAGDWDGYPAAEVTGRLTLVDGCLLLGRSVVFWPHGASWDADEQAVEFGGDFDDSTAVTVGAMFTGGGGFFSAGTLSRLTSIDADALLRCVRTTGADDTVMAYPSG</sequence>
<organism evidence="1 2">
    <name type="scientific">Nocardioides mangrovi</name>
    <dbReference type="NCBI Taxonomy" id="2874580"/>
    <lineage>
        <taxon>Bacteria</taxon>
        <taxon>Bacillati</taxon>
        <taxon>Actinomycetota</taxon>
        <taxon>Actinomycetes</taxon>
        <taxon>Propionibacteriales</taxon>
        <taxon>Nocardioidaceae</taxon>
        <taxon>Nocardioides</taxon>
    </lineage>
</organism>
<proteinExistence type="predicted"/>
<dbReference type="EMBL" id="JAIQZJ010000013">
    <property type="protein sequence ID" value="MBZ5740285.1"/>
    <property type="molecule type" value="Genomic_DNA"/>
</dbReference>
<gene>
    <name evidence="1" type="ORF">K8U61_19075</name>
</gene>
<dbReference type="RefSeq" id="WP_224124646.1">
    <property type="nucleotide sequence ID" value="NZ_JAIQZJ010000013.1"/>
</dbReference>
<accession>A0ABS7UHK9</accession>
<dbReference type="Proteomes" id="UP000780875">
    <property type="component" value="Unassembled WGS sequence"/>
</dbReference>
<keyword evidence="2" id="KW-1185">Reference proteome</keyword>
<name>A0ABS7UHK9_9ACTN</name>
<comment type="caution">
    <text evidence="1">The sequence shown here is derived from an EMBL/GenBank/DDBJ whole genome shotgun (WGS) entry which is preliminary data.</text>
</comment>
<reference evidence="1 2" key="1">
    <citation type="submission" date="2021-09" db="EMBL/GenBank/DDBJ databases">
        <title>Whole genome sequence of Nocardioides sp. GBK3QG-3.</title>
        <authorList>
            <person name="Tuo L."/>
        </authorList>
    </citation>
    <scope>NUCLEOTIDE SEQUENCE [LARGE SCALE GENOMIC DNA]</scope>
    <source>
        <strain evidence="1 2">GBK3QG-3</strain>
    </source>
</reference>